<accession>A0ABT0TZB4</accession>
<keyword evidence="3" id="KW-1185">Reference proteome</keyword>
<dbReference type="EMBL" id="JAMQBK010000014">
    <property type="protein sequence ID" value="MCM2369865.1"/>
    <property type="molecule type" value="Genomic_DNA"/>
</dbReference>
<dbReference type="Proteomes" id="UP001202961">
    <property type="component" value="Unassembled WGS sequence"/>
</dbReference>
<feature type="region of interest" description="Disordered" evidence="1">
    <location>
        <begin position="1"/>
        <end position="32"/>
    </location>
</feature>
<evidence type="ECO:0000313" key="3">
    <source>
        <dbReference type="Proteomes" id="UP001202961"/>
    </source>
</evidence>
<sequence>MNPISSTSASAQTYVTSATSRGQASGGNPAERLEQSLTSYFDEQGVSSDEQTAIKSELSDAITSLKSSASTLSPTEVKESLSEILTNHGLDGEGFVSQLGTPQSGGDQGGQEASEGRGPGGGKGGGPRGAGGPPPRGGARAGGASEGTEESSATLESSDIDDLLEWLDSQTSDSDTETTQSVQTFPESFIKRGGGNLDAQA</sequence>
<dbReference type="RefSeq" id="WP_250927536.1">
    <property type="nucleotide sequence ID" value="NZ_JAMQBK010000014.1"/>
</dbReference>
<evidence type="ECO:0000313" key="2">
    <source>
        <dbReference type="EMBL" id="MCM2369865.1"/>
    </source>
</evidence>
<comment type="caution">
    <text evidence="2">The sequence shown here is derived from an EMBL/GenBank/DDBJ whole genome shotgun (WGS) entry which is preliminary data.</text>
</comment>
<organism evidence="2 3">
    <name type="scientific">Aporhodopirellula aestuarii</name>
    <dbReference type="NCBI Taxonomy" id="2950107"/>
    <lineage>
        <taxon>Bacteria</taxon>
        <taxon>Pseudomonadati</taxon>
        <taxon>Planctomycetota</taxon>
        <taxon>Planctomycetia</taxon>
        <taxon>Pirellulales</taxon>
        <taxon>Pirellulaceae</taxon>
        <taxon>Aporhodopirellula</taxon>
    </lineage>
</organism>
<feature type="region of interest" description="Disordered" evidence="1">
    <location>
        <begin position="66"/>
        <end position="201"/>
    </location>
</feature>
<gene>
    <name evidence="2" type="ORF">NB063_04435</name>
</gene>
<name>A0ABT0TZB4_9BACT</name>
<feature type="compositionally biased region" description="Polar residues" evidence="1">
    <location>
        <begin position="1"/>
        <end position="23"/>
    </location>
</feature>
<protein>
    <submittedName>
        <fullName evidence="2">Uncharacterized protein</fullName>
    </submittedName>
</protein>
<feature type="compositionally biased region" description="Low complexity" evidence="1">
    <location>
        <begin position="168"/>
        <end position="184"/>
    </location>
</feature>
<reference evidence="2 3" key="1">
    <citation type="journal article" date="2022" name="Syst. Appl. Microbiol.">
        <title>Rhodopirellula aestuarii sp. nov., a novel member of the genus Rhodopirellula isolated from brackish sediments collected in the Tagus River estuary, Portugal.</title>
        <authorList>
            <person name="Vitorino I.R."/>
            <person name="Klimek D."/>
            <person name="Calusinska M."/>
            <person name="Lobo-da-Cunha A."/>
            <person name="Vasconcelos V."/>
            <person name="Lage O.M."/>
        </authorList>
    </citation>
    <scope>NUCLEOTIDE SEQUENCE [LARGE SCALE GENOMIC DNA]</scope>
    <source>
        <strain evidence="2 3">ICT_H3.1</strain>
    </source>
</reference>
<feature type="compositionally biased region" description="Gly residues" evidence="1">
    <location>
        <begin position="192"/>
        <end position="201"/>
    </location>
</feature>
<feature type="compositionally biased region" description="Gly residues" evidence="1">
    <location>
        <begin position="117"/>
        <end position="131"/>
    </location>
</feature>
<proteinExistence type="predicted"/>
<evidence type="ECO:0000256" key="1">
    <source>
        <dbReference type="SAM" id="MobiDB-lite"/>
    </source>
</evidence>